<reference evidence="9 10" key="1">
    <citation type="submission" date="2019-05" db="EMBL/GenBank/DDBJ databases">
        <authorList>
            <person name="Lee S.D."/>
        </authorList>
    </citation>
    <scope>NUCLEOTIDE SEQUENCE [LARGE SCALE GENOMIC DNA]</scope>
    <source>
        <strain evidence="9 10">C5-26</strain>
    </source>
</reference>
<comment type="subcellular location">
    <subcellularLocation>
        <location evidence="1">Cell membrane</location>
        <topology evidence="1">Multi-pass membrane protein</topology>
    </subcellularLocation>
</comment>
<evidence type="ECO:0000256" key="3">
    <source>
        <dbReference type="ARBA" id="ARBA00022475"/>
    </source>
</evidence>
<dbReference type="EMBL" id="VCQV01000023">
    <property type="protein sequence ID" value="TWP35005.1"/>
    <property type="molecule type" value="Genomic_DNA"/>
</dbReference>
<evidence type="ECO:0000256" key="7">
    <source>
        <dbReference type="SAM" id="Phobius"/>
    </source>
</evidence>
<feature type="transmembrane region" description="Helical" evidence="7">
    <location>
        <begin position="279"/>
        <end position="303"/>
    </location>
</feature>
<dbReference type="Proteomes" id="UP000320244">
    <property type="component" value="Unassembled WGS sequence"/>
</dbReference>
<keyword evidence="10" id="KW-1185">Reference proteome</keyword>
<dbReference type="PANTHER" id="PTHR23517:SF13">
    <property type="entry name" value="MAJOR FACILITATOR SUPERFAMILY MFS_1"/>
    <property type="match status" value="1"/>
</dbReference>
<keyword evidence="5 7" id="KW-1133">Transmembrane helix</keyword>
<dbReference type="SUPFAM" id="SSF103473">
    <property type="entry name" value="MFS general substrate transporter"/>
    <property type="match status" value="1"/>
</dbReference>
<evidence type="ECO:0000256" key="6">
    <source>
        <dbReference type="ARBA" id="ARBA00023136"/>
    </source>
</evidence>
<evidence type="ECO:0000256" key="1">
    <source>
        <dbReference type="ARBA" id="ARBA00004651"/>
    </source>
</evidence>
<dbReference type="Pfam" id="PF07690">
    <property type="entry name" value="MFS_1"/>
    <property type="match status" value="1"/>
</dbReference>
<feature type="transmembrane region" description="Helical" evidence="7">
    <location>
        <begin position="147"/>
        <end position="168"/>
    </location>
</feature>
<dbReference type="GO" id="GO:0005886">
    <property type="term" value="C:plasma membrane"/>
    <property type="evidence" value="ECO:0007669"/>
    <property type="project" value="UniProtKB-SubCell"/>
</dbReference>
<feature type="transmembrane region" description="Helical" evidence="7">
    <location>
        <begin position="224"/>
        <end position="242"/>
    </location>
</feature>
<comment type="caution">
    <text evidence="9">The sequence shown here is derived from an EMBL/GenBank/DDBJ whole genome shotgun (WGS) entry which is preliminary data.</text>
</comment>
<feature type="transmembrane region" description="Helical" evidence="7">
    <location>
        <begin position="20"/>
        <end position="43"/>
    </location>
</feature>
<dbReference type="InterPro" id="IPR020846">
    <property type="entry name" value="MFS_dom"/>
</dbReference>
<evidence type="ECO:0000256" key="2">
    <source>
        <dbReference type="ARBA" id="ARBA00022448"/>
    </source>
</evidence>
<feature type="transmembrane region" description="Helical" evidence="7">
    <location>
        <begin position="339"/>
        <end position="365"/>
    </location>
</feature>
<keyword evidence="4 7" id="KW-0812">Transmembrane</keyword>
<organism evidence="9 10">
    <name type="scientific">Leekyejoonella antrihumi</name>
    <dbReference type="NCBI Taxonomy" id="1660198"/>
    <lineage>
        <taxon>Bacteria</taxon>
        <taxon>Bacillati</taxon>
        <taxon>Actinomycetota</taxon>
        <taxon>Actinomycetes</taxon>
        <taxon>Micrococcales</taxon>
        <taxon>Dermacoccaceae</taxon>
        <taxon>Leekyejoonella</taxon>
    </lineage>
</organism>
<evidence type="ECO:0000313" key="9">
    <source>
        <dbReference type="EMBL" id="TWP35005.1"/>
    </source>
</evidence>
<name>A0A563DXS5_9MICO</name>
<dbReference type="GO" id="GO:0022857">
    <property type="term" value="F:transmembrane transporter activity"/>
    <property type="evidence" value="ECO:0007669"/>
    <property type="project" value="InterPro"/>
</dbReference>
<evidence type="ECO:0000313" key="10">
    <source>
        <dbReference type="Proteomes" id="UP000320244"/>
    </source>
</evidence>
<dbReference type="Gene3D" id="1.20.1250.20">
    <property type="entry name" value="MFS general substrate transporter like domains"/>
    <property type="match status" value="1"/>
</dbReference>
<evidence type="ECO:0000256" key="5">
    <source>
        <dbReference type="ARBA" id="ARBA00022989"/>
    </source>
</evidence>
<dbReference type="PROSITE" id="PS50850">
    <property type="entry name" value="MFS"/>
    <property type="match status" value="1"/>
</dbReference>
<sequence length="370" mass="37657">MLGTTLPTPLYPLYATKFGFGELVTTVVFATYAVGVTAGLLLFGHWSDQIGRRPLLLAGLGLSALSAIAYLLPGELGWLFVGRMLSGLSAGIFTGTATATIIDLAPAHEKARASLLAAAVNMGGLGLGPLLAGVLSEYAPLPLQLSFIVDLVLVAIGALCVLVVRDPVSRVATLRLRPRPLRVPPQIRALFTRAAIAGFAGFAVLGLFTAVSPAFLGTVLHHRNRALVGVIVLVVFAASVAGQGLSSRVDLDRALELGCGILIAGAVLVGISLPLHSLALLIVGGIVAGFGQGMSFRAGLGSVAAATPADQRGEVTSTFFVMLYVGISVPVIGDGALASAFGLVSAGIVFAAVVALLAAVALVLVRRPTG</sequence>
<feature type="transmembrane region" description="Helical" evidence="7">
    <location>
        <begin position="315"/>
        <end position="333"/>
    </location>
</feature>
<dbReference type="AlphaFoldDB" id="A0A563DXS5"/>
<reference evidence="9 10" key="2">
    <citation type="submission" date="2019-08" db="EMBL/GenBank/DDBJ databases">
        <title>Jejuicoccus antrihumi gen. nov., sp. nov., a new member of the family Dermacoccaceae isolated from a cave.</title>
        <authorList>
            <person name="Schumann P."/>
            <person name="Kim I.S."/>
        </authorList>
    </citation>
    <scope>NUCLEOTIDE SEQUENCE [LARGE SCALE GENOMIC DNA]</scope>
    <source>
        <strain evidence="9 10">C5-26</strain>
    </source>
</reference>
<gene>
    <name evidence="9" type="ORF">FGL98_15495</name>
</gene>
<protein>
    <submittedName>
        <fullName evidence="9">MFS transporter</fullName>
    </submittedName>
</protein>
<accession>A0A563DXS5</accession>
<feature type="transmembrane region" description="Helical" evidence="7">
    <location>
        <begin position="55"/>
        <end position="72"/>
    </location>
</feature>
<dbReference type="InterPro" id="IPR036259">
    <property type="entry name" value="MFS_trans_sf"/>
</dbReference>
<feature type="transmembrane region" description="Helical" evidence="7">
    <location>
        <begin position="189"/>
        <end position="212"/>
    </location>
</feature>
<dbReference type="OrthoDB" id="3177957at2"/>
<evidence type="ECO:0000256" key="4">
    <source>
        <dbReference type="ARBA" id="ARBA00022692"/>
    </source>
</evidence>
<dbReference type="InterPro" id="IPR050171">
    <property type="entry name" value="MFS_Transporters"/>
</dbReference>
<feature type="transmembrane region" description="Helical" evidence="7">
    <location>
        <begin position="78"/>
        <end position="102"/>
    </location>
</feature>
<dbReference type="InterPro" id="IPR011701">
    <property type="entry name" value="MFS"/>
</dbReference>
<feature type="transmembrane region" description="Helical" evidence="7">
    <location>
        <begin position="254"/>
        <end position="273"/>
    </location>
</feature>
<keyword evidence="2" id="KW-0813">Transport</keyword>
<keyword evidence="6 7" id="KW-0472">Membrane</keyword>
<proteinExistence type="predicted"/>
<evidence type="ECO:0000259" key="8">
    <source>
        <dbReference type="PROSITE" id="PS50850"/>
    </source>
</evidence>
<feature type="domain" description="Major facilitator superfamily (MFS) profile" evidence="8">
    <location>
        <begin position="1"/>
        <end position="369"/>
    </location>
</feature>
<dbReference type="PANTHER" id="PTHR23517">
    <property type="entry name" value="RESISTANCE PROTEIN MDTM, PUTATIVE-RELATED-RELATED"/>
    <property type="match status" value="1"/>
</dbReference>
<keyword evidence="3" id="KW-1003">Cell membrane</keyword>
<feature type="transmembrane region" description="Helical" evidence="7">
    <location>
        <begin position="114"/>
        <end position="135"/>
    </location>
</feature>